<comment type="caution">
    <text evidence="1">The sequence shown here is derived from an EMBL/GenBank/DDBJ whole genome shotgun (WGS) entry which is preliminary data.</text>
</comment>
<proteinExistence type="predicted"/>
<dbReference type="EMBL" id="CAJVPV010000047">
    <property type="protein sequence ID" value="CAG8440006.1"/>
    <property type="molecule type" value="Genomic_DNA"/>
</dbReference>
<name>A0A9N8V6L4_9GLOM</name>
<dbReference type="AlphaFoldDB" id="A0A9N8V6L4"/>
<evidence type="ECO:0000313" key="2">
    <source>
        <dbReference type="Proteomes" id="UP000789342"/>
    </source>
</evidence>
<dbReference type="Proteomes" id="UP000789342">
    <property type="component" value="Unassembled WGS sequence"/>
</dbReference>
<evidence type="ECO:0000313" key="1">
    <source>
        <dbReference type="EMBL" id="CAG8440006.1"/>
    </source>
</evidence>
<reference evidence="1" key="1">
    <citation type="submission" date="2021-06" db="EMBL/GenBank/DDBJ databases">
        <authorList>
            <person name="Kallberg Y."/>
            <person name="Tangrot J."/>
            <person name="Rosling A."/>
        </authorList>
    </citation>
    <scope>NUCLEOTIDE SEQUENCE</scope>
    <source>
        <strain evidence="1">CL551</strain>
    </source>
</reference>
<accession>A0A9N8V6L4</accession>
<protein>
    <submittedName>
        <fullName evidence="1">4813_t:CDS:1</fullName>
    </submittedName>
</protein>
<sequence length="70" mass="8136">MANEIFRNSCSNLRKLVYTIKHDESSFDEITNGRYSSTYTNLQIQYEYKTYPVPQILQSKPLDLEAGIAQ</sequence>
<organism evidence="1 2">
    <name type="scientific">Acaulospora morrowiae</name>
    <dbReference type="NCBI Taxonomy" id="94023"/>
    <lineage>
        <taxon>Eukaryota</taxon>
        <taxon>Fungi</taxon>
        <taxon>Fungi incertae sedis</taxon>
        <taxon>Mucoromycota</taxon>
        <taxon>Glomeromycotina</taxon>
        <taxon>Glomeromycetes</taxon>
        <taxon>Diversisporales</taxon>
        <taxon>Acaulosporaceae</taxon>
        <taxon>Acaulospora</taxon>
    </lineage>
</organism>
<gene>
    <name evidence="1" type="ORF">AMORRO_LOCUS206</name>
</gene>
<keyword evidence="2" id="KW-1185">Reference proteome</keyword>